<dbReference type="EMBL" id="KU886223">
    <property type="protein sequence ID" value="ANH51481.1"/>
    <property type="molecule type" value="Genomic_DNA"/>
</dbReference>
<dbReference type="Proteomes" id="UP000222975">
    <property type="component" value="Segment"/>
</dbReference>
<organism evidence="1 2">
    <name type="scientific">Erwinia phage vB_EamM_Simmy50</name>
    <dbReference type="NCBI Taxonomy" id="1815988"/>
    <lineage>
        <taxon>Viruses</taxon>
        <taxon>Duplodnaviria</taxon>
        <taxon>Heunggongvirae</taxon>
        <taxon>Uroviricota</taxon>
        <taxon>Caudoviricetes</taxon>
        <taxon>Chimalliviridae</taxon>
        <taxon>Agricanvirus</taxon>
        <taxon>Agricanvirus simmy50</taxon>
    </lineage>
</organism>
<name>A0A173GCR7_9CAUD</name>
<protein>
    <submittedName>
        <fullName evidence="1">Putative virion structural protein</fullName>
    </submittedName>
</protein>
<gene>
    <name evidence="1" type="ORF">SIMMY50_19</name>
</gene>
<keyword evidence="2" id="KW-1185">Reference proteome</keyword>
<evidence type="ECO:0000313" key="1">
    <source>
        <dbReference type="EMBL" id="ANH51481.1"/>
    </source>
</evidence>
<evidence type="ECO:0000313" key="2">
    <source>
        <dbReference type="Proteomes" id="UP000222975"/>
    </source>
</evidence>
<sequence length="420" mass="46224">MSSTLFPDVRRLEFDRSGVSADNHITDDYIDLPVAGSNRAIVLKHGAFYTDSLILKDDGGNILEKWVDYQPVYPYNRPELNITEMTGKDNAAFIMIINPSLTGRVIADYQAVGIPSGIANRDLIDILDAIAKDARKYYWDDIFDKPDKFPPSPHPLDIKDTYNWAPMTEAMARFVDCLKHLDRLPTIQDYIDQIDTVYKDTLPKLNAVYSAFLTHRRNYSNPHLDVKTTVVNLNNVDDFDMATLAEVIAGTSSVKFMSPYTGSQAAYNTLLKNDTSLVHVNRVPMVQFGDLSTTAIPYTIAGFVLTITADVPAMLASREFTLKKGAIDLTKFVSAPANKTLFLYVRIRNGQASYEVASAASPETTTYINVGRIVTGASAITSVTINKISGLGTVRVSEVQIGSAIAVTSGLPSQSANLNW</sequence>
<reference evidence="2" key="1">
    <citation type="submission" date="2016-03" db="EMBL/GenBank/DDBJ databases">
        <authorList>
            <person name="Sharma R."/>
            <person name="Simister A.R."/>
            <person name="Berg J.A."/>
            <person name="Jensen G.L."/>
            <person name="Keele B.R."/>
            <person name="Ward M.E.H."/>
            <person name="Breakwell D.P."/>
            <person name="Hope S."/>
            <person name="Grose J.H."/>
        </authorList>
    </citation>
    <scope>NUCLEOTIDE SEQUENCE [LARGE SCALE GENOMIC DNA]</scope>
</reference>
<proteinExistence type="predicted"/>
<accession>A0A173GCR7</accession>